<keyword evidence="3" id="KW-1185">Reference proteome</keyword>
<keyword evidence="2" id="KW-0808">Transferase</keyword>
<geneLocation type="plasmid" evidence="2 3">
    <name>pANSO36C</name>
</geneLocation>
<dbReference type="GO" id="GO:0016746">
    <property type="term" value="F:acyltransferase activity"/>
    <property type="evidence" value="ECO:0007669"/>
    <property type="project" value="UniProtKB-KW"/>
</dbReference>
<organism evidence="2 3">
    <name type="scientific">Nostoc cf. commune SO-36</name>
    <dbReference type="NCBI Taxonomy" id="449208"/>
    <lineage>
        <taxon>Bacteria</taxon>
        <taxon>Bacillati</taxon>
        <taxon>Cyanobacteriota</taxon>
        <taxon>Cyanophyceae</taxon>
        <taxon>Nostocales</taxon>
        <taxon>Nostocaceae</taxon>
        <taxon>Nostoc</taxon>
    </lineage>
</organism>
<dbReference type="InterPro" id="IPR041304">
    <property type="entry name" value="AbiTii"/>
</dbReference>
<evidence type="ECO:0000259" key="1">
    <source>
        <dbReference type="Pfam" id="PF18864"/>
    </source>
</evidence>
<keyword evidence="2" id="KW-0614">Plasmid</keyword>
<dbReference type="Proteomes" id="UP001055453">
    <property type="component" value="Plasmid pANSO36C"/>
</dbReference>
<dbReference type="Pfam" id="PF18864">
    <property type="entry name" value="AbiTii"/>
    <property type="match status" value="1"/>
</dbReference>
<dbReference type="EMBL" id="AP025735">
    <property type="protein sequence ID" value="BDI21008.1"/>
    <property type="molecule type" value="Genomic_DNA"/>
</dbReference>
<sequence length="352" mass="38846">MSLLREIQEATTNPDFKISDILRKCKILAARLDHKAFKDWVDQELKGYQSIDTCPEYRVFRNVESVGDFIGLFGSRIKNGPIPSLCLPEDFRENLTTLCFLQSISNIESLIDNASSTILRLPWSANLIMLIQPEVYENMVCVTAWRMVGVNAVVGIIDTIKTRILEFVLEIERIAPNAGEVKLGQKAVPEKVVNQIFNECILQVNNEFQLNHNSKNITSFKGVTVSENYSTNIQAGRDASGIIGGSDINGVVAGGNINGNLTNTFTQHTNSDINEIIKLTELLHQQLKSLPSDNQDVAVDSLETLKSEIITPTKPGRLKSALFALWSIGKDVATFANAVSAIAERLGINLIS</sequence>
<evidence type="ECO:0000313" key="2">
    <source>
        <dbReference type="EMBL" id="BDI21008.1"/>
    </source>
</evidence>
<evidence type="ECO:0000313" key="3">
    <source>
        <dbReference type="Proteomes" id="UP001055453"/>
    </source>
</evidence>
<proteinExistence type="predicted"/>
<keyword evidence="2" id="KW-0012">Acyltransferase</keyword>
<gene>
    <name evidence="2" type="ORF">ANSO36C_68100</name>
</gene>
<feature type="domain" description="AbiTii" evidence="1">
    <location>
        <begin position="2"/>
        <end position="195"/>
    </location>
</feature>
<name>A0ABN6QCY7_NOSCO</name>
<dbReference type="RefSeq" id="WP_251960967.1">
    <property type="nucleotide sequence ID" value="NZ_AP025735.1"/>
</dbReference>
<accession>A0ABN6QCY7</accession>
<reference evidence="2" key="1">
    <citation type="submission" date="2022-04" db="EMBL/GenBank/DDBJ databases">
        <title>Complete genome sequence of a cyanobacterium, Nostoc sp. SO-36, isolated in Antarctica.</title>
        <authorList>
            <person name="Kanesaki Y."/>
            <person name="Effendi D."/>
            <person name="Sakamoto T."/>
            <person name="Ohtani S."/>
            <person name="Awai K."/>
        </authorList>
    </citation>
    <scope>NUCLEOTIDE SEQUENCE</scope>
    <source>
        <strain evidence="2">SO-36</strain>
        <plasmid evidence="2">pANSO36C</plasmid>
    </source>
</reference>
<protein>
    <recommendedName>
        <fullName evidence="1">AbiTii domain-containing protein</fullName>
    </recommendedName>
</protein>